<name>A0A2Z4J7B1_9ACTN</name>
<sequence length="317" mass="33799">MQKYRFPVLAISGSLIAAVLVAGCSGAGSEGDKAQGGGDGLQVQYATPSRVPEIKSAEIPALPIEGYLVSQKEKDQILRASRTLAKGCMARYGFDFSWNAASGRKSEPDDNAANRSRRYGIVDHAMASELGYGNAAVEVEDTSGDSSSAQMSEAASRVFLGNSDPLLKVAKDAEVNGIKIPEGGCSGEAKRKVGNGLSNRTANDINLASFQVSLNDGQVKTAMKEWSDCMKRSGYDYASPLDPLKTMGMRAPTPEEKATAAADVQCKYETNLIGIWNAVETEIQKAMIGNKEEILEDGRRETDRSLRNAADVLSGKS</sequence>
<evidence type="ECO:0000313" key="3">
    <source>
        <dbReference type="EMBL" id="AWW40969.1"/>
    </source>
</evidence>
<protein>
    <recommendedName>
        <fullName evidence="5">Lipoprotein</fullName>
    </recommendedName>
</protein>
<keyword evidence="4" id="KW-1185">Reference proteome</keyword>
<reference evidence="3 4" key="1">
    <citation type="journal article" date="2019" name="Int. J. Syst. Evol. Microbiol.">
        <title>Streptomyces cadmiisoli sp. nov., a novel actinomycete isolated from cadmium-contaminated soil.</title>
        <authorList>
            <person name="Li K."/>
            <person name="Tang X."/>
            <person name="Zhao J."/>
            <person name="Guo Y."/>
            <person name="Tang Y."/>
            <person name="Gao J."/>
        </authorList>
    </citation>
    <scope>NUCLEOTIDE SEQUENCE [LARGE SCALE GENOMIC DNA]</scope>
    <source>
        <strain evidence="3 4">ZFG47</strain>
    </source>
</reference>
<evidence type="ECO:0000256" key="2">
    <source>
        <dbReference type="SAM" id="SignalP"/>
    </source>
</evidence>
<dbReference type="Proteomes" id="UP000249616">
    <property type="component" value="Chromosome"/>
</dbReference>
<dbReference type="AlphaFoldDB" id="A0A2Z4J7B1"/>
<keyword evidence="2" id="KW-0732">Signal</keyword>
<feature type="compositionally biased region" description="Basic and acidic residues" evidence="1">
    <location>
        <begin position="297"/>
        <end position="306"/>
    </location>
</feature>
<feature type="chain" id="PRO_5038698432" description="Lipoprotein" evidence="2">
    <location>
        <begin position="18"/>
        <end position="317"/>
    </location>
</feature>
<accession>A0A2Z4J7B1</accession>
<evidence type="ECO:0008006" key="5">
    <source>
        <dbReference type="Google" id="ProtNLM"/>
    </source>
</evidence>
<dbReference type="KEGG" id="scad:DN051_33395"/>
<evidence type="ECO:0000313" key="4">
    <source>
        <dbReference type="Proteomes" id="UP000249616"/>
    </source>
</evidence>
<gene>
    <name evidence="3" type="ORF">DN051_33395</name>
</gene>
<evidence type="ECO:0000256" key="1">
    <source>
        <dbReference type="SAM" id="MobiDB-lite"/>
    </source>
</evidence>
<dbReference type="PROSITE" id="PS51257">
    <property type="entry name" value="PROKAR_LIPOPROTEIN"/>
    <property type="match status" value="1"/>
</dbReference>
<dbReference type="RefSeq" id="WP_112440395.1">
    <property type="nucleotide sequence ID" value="NZ_CBDRHE010000027.1"/>
</dbReference>
<organism evidence="3 4">
    <name type="scientific">Streptomyces cadmiisoli</name>
    <dbReference type="NCBI Taxonomy" id="2184053"/>
    <lineage>
        <taxon>Bacteria</taxon>
        <taxon>Bacillati</taxon>
        <taxon>Actinomycetota</taxon>
        <taxon>Actinomycetes</taxon>
        <taxon>Kitasatosporales</taxon>
        <taxon>Streptomycetaceae</taxon>
        <taxon>Streptomyces</taxon>
        <taxon>Streptomyces aurantiacus group</taxon>
    </lineage>
</organism>
<feature type="signal peptide" evidence="2">
    <location>
        <begin position="1"/>
        <end position="17"/>
    </location>
</feature>
<dbReference type="EMBL" id="CP030073">
    <property type="protein sequence ID" value="AWW40969.1"/>
    <property type="molecule type" value="Genomic_DNA"/>
</dbReference>
<proteinExistence type="predicted"/>
<feature type="region of interest" description="Disordered" evidence="1">
    <location>
        <begin position="297"/>
        <end position="317"/>
    </location>
</feature>